<evidence type="ECO:0000256" key="4">
    <source>
        <dbReference type="SAM" id="Phobius"/>
    </source>
</evidence>
<sequence length="131" mass="14372">MEGSASSSVVRRRTGELPLGRSPLCGTQLVVRTSTTPKNPNKNFVKCPYLEKTPDACNFFMWESQYEQFLANGRVGVGHQSRRERHIEAMASMGFGVSELMGSSAVGQILVYIGVVQVLLLLLILVVVISK</sequence>
<keyword evidence="4" id="KW-0472">Membrane</keyword>
<dbReference type="InterPro" id="IPR010666">
    <property type="entry name" value="Znf_GRF"/>
</dbReference>
<dbReference type="Gramene" id="OPUNC01G25430.1">
    <property type="protein sequence ID" value="OPUNC01G25430.1"/>
    <property type="gene ID" value="OPUNC01G25430"/>
</dbReference>
<dbReference type="Proteomes" id="UP000026962">
    <property type="component" value="Chromosome 1"/>
</dbReference>
<dbReference type="OMA" id="HEQFNVE"/>
<evidence type="ECO:0000259" key="5">
    <source>
        <dbReference type="Pfam" id="PF06839"/>
    </source>
</evidence>
<keyword evidence="4" id="KW-0812">Transmembrane</keyword>
<dbReference type="GO" id="GO:0008270">
    <property type="term" value="F:zinc ion binding"/>
    <property type="evidence" value="ECO:0007669"/>
    <property type="project" value="UniProtKB-KW"/>
</dbReference>
<dbReference type="AlphaFoldDB" id="A0A0E0JM19"/>
<feature type="domain" description="GRF-type" evidence="5">
    <location>
        <begin position="25"/>
        <end position="64"/>
    </location>
</feature>
<proteinExistence type="predicted"/>
<keyword evidence="7" id="KW-1185">Reference proteome</keyword>
<organism evidence="6">
    <name type="scientific">Oryza punctata</name>
    <name type="common">Red rice</name>
    <dbReference type="NCBI Taxonomy" id="4537"/>
    <lineage>
        <taxon>Eukaryota</taxon>
        <taxon>Viridiplantae</taxon>
        <taxon>Streptophyta</taxon>
        <taxon>Embryophyta</taxon>
        <taxon>Tracheophyta</taxon>
        <taxon>Spermatophyta</taxon>
        <taxon>Magnoliopsida</taxon>
        <taxon>Liliopsida</taxon>
        <taxon>Poales</taxon>
        <taxon>Poaceae</taxon>
        <taxon>BOP clade</taxon>
        <taxon>Oryzoideae</taxon>
        <taxon>Oryzeae</taxon>
        <taxon>Oryzinae</taxon>
        <taxon>Oryza</taxon>
    </lineage>
</organism>
<dbReference type="EnsemblPlants" id="OPUNC01G25430.1">
    <property type="protein sequence ID" value="OPUNC01G25430.1"/>
    <property type="gene ID" value="OPUNC01G25430"/>
</dbReference>
<keyword evidence="4" id="KW-1133">Transmembrane helix</keyword>
<evidence type="ECO:0000256" key="3">
    <source>
        <dbReference type="ARBA" id="ARBA00022833"/>
    </source>
</evidence>
<evidence type="ECO:0000256" key="1">
    <source>
        <dbReference type="ARBA" id="ARBA00022723"/>
    </source>
</evidence>
<evidence type="ECO:0000256" key="2">
    <source>
        <dbReference type="ARBA" id="ARBA00022771"/>
    </source>
</evidence>
<evidence type="ECO:0000313" key="6">
    <source>
        <dbReference type="EnsemblPlants" id="OPUNC01G25430.1"/>
    </source>
</evidence>
<feature type="transmembrane region" description="Helical" evidence="4">
    <location>
        <begin position="109"/>
        <end position="129"/>
    </location>
</feature>
<keyword evidence="2" id="KW-0863">Zinc-finger</keyword>
<name>A0A0E0JM19_ORYPU</name>
<dbReference type="PANTHER" id="PTHR33680">
    <property type="entry name" value="OS07G0190500 PROTEIN"/>
    <property type="match status" value="1"/>
</dbReference>
<dbReference type="PANTHER" id="PTHR33680:SF7">
    <property type="entry name" value="OS02G0474200 PROTEIN"/>
    <property type="match status" value="1"/>
</dbReference>
<evidence type="ECO:0000313" key="7">
    <source>
        <dbReference type="Proteomes" id="UP000026962"/>
    </source>
</evidence>
<reference evidence="6" key="1">
    <citation type="submission" date="2015-04" db="UniProtKB">
        <authorList>
            <consortium name="EnsemblPlants"/>
        </authorList>
    </citation>
    <scope>IDENTIFICATION</scope>
</reference>
<dbReference type="HOGENOM" id="CLU_118288_1_0_1"/>
<dbReference type="Pfam" id="PF06839">
    <property type="entry name" value="Zn_ribbon_GRF"/>
    <property type="match status" value="1"/>
</dbReference>
<keyword evidence="3" id="KW-0862">Zinc</keyword>
<protein>
    <recommendedName>
        <fullName evidence="5">GRF-type domain-containing protein</fullName>
    </recommendedName>
</protein>
<keyword evidence="1" id="KW-0479">Metal-binding</keyword>
<reference evidence="6" key="2">
    <citation type="submission" date="2018-05" db="EMBL/GenBank/DDBJ databases">
        <title>OpunRS2 (Oryza punctata Reference Sequence Version 2).</title>
        <authorList>
            <person name="Zhang J."/>
            <person name="Kudrna D."/>
            <person name="Lee S."/>
            <person name="Talag J."/>
            <person name="Welchert J."/>
            <person name="Wing R.A."/>
        </authorList>
    </citation>
    <scope>NUCLEOTIDE SEQUENCE [LARGE SCALE GENOMIC DNA]</scope>
</reference>
<accession>A0A0E0JM19</accession>